<feature type="coiled-coil region" evidence="1">
    <location>
        <begin position="198"/>
        <end position="275"/>
    </location>
</feature>
<proteinExistence type="predicted"/>
<protein>
    <submittedName>
        <fullName evidence="2">Uncharacterized protein</fullName>
    </submittedName>
</protein>
<dbReference type="EMBL" id="AP018203">
    <property type="protein sequence ID" value="BAY58557.1"/>
    <property type="molecule type" value="Genomic_DNA"/>
</dbReference>
<evidence type="ECO:0000313" key="2">
    <source>
        <dbReference type="EMBL" id="BAY58557.1"/>
    </source>
</evidence>
<evidence type="ECO:0000256" key="1">
    <source>
        <dbReference type="SAM" id="Coils"/>
    </source>
</evidence>
<organism evidence="2 3">
    <name type="scientific">Leptolyngbya boryana NIES-2135</name>
    <dbReference type="NCBI Taxonomy" id="1973484"/>
    <lineage>
        <taxon>Bacteria</taxon>
        <taxon>Bacillati</taxon>
        <taxon>Cyanobacteriota</taxon>
        <taxon>Cyanophyceae</taxon>
        <taxon>Leptolyngbyales</taxon>
        <taxon>Leptolyngbyaceae</taxon>
        <taxon>Leptolyngbya group</taxon>
        <taxon>Leptolyngbya</taxon>
    </lineage>
</organism>
<dbReference type="InterPro" id="IPR046229">
    <property type="entry name" value="TnpC-like"/>
</dbReference>
<accession>A0A1Z4JPH0</accession>
<gene>
    <name evidence="2" type="ORF">NIES2135_54300</name>
</gene>
<dbReference type="Pfam" id="PF19776">
    <property type="entry name" value="DUF6262"/>
    <property type="match status" value="1"/>
</dbReference>
<reference evidence="2 3" key="1">
    <citation type="submission" date="2017-06" db="EMBL/GenBank/DDBJ databases">
        <title>Genome sequencing of cyanobaciteial culture collection at National Institute for Environmental Studies (NIES).</title>
        <authorList>
            <person name="Hirose Y."/>
            <person name="Shimura Y."/>
            <person name="Fujisawa T."/>
            <person name="Nakamura Y."/>
            <person name="Kawachi M."/>
        </authorList>
    </citation>
    <scope>NUCLEOTIDE SEQUENCE [LARGE SCALE GENOMIC DNA]</scope>
    <source>
        <strain evidence="2 3">NIES-2135</strain>
    </source>
</reference>
<dbReference type="Proteomes" id="UP000217895">
    <property type="component" value="Chromosome"/>
</dbReference>
<sequence length="292" mass="33164">MPERLDPKIVDRAFQFIEQKPGLFPSRLRVLLGLKLVRNRTRKSGYRYSSLLWIIIKLLQSQGKIEVVKDPLHDEPLLYTRGTAPPPKPLFQPSRRQEPDCKVFKVPLDQLYLYTKPEPMTTPTQATQKTIDQIGSAIAELQLLGQPFTVARVLEVARVHSSFLKRYPEVKQDVEIAVRQSGTELKREKTDSVSDLDEAEALDEVEQLRQTISELEERNRELRQQLSGEGVDLVAVISNQKSQVEAQLKSLQAEAEVLSNQLSKAKQKLAALDQILSILPQTQNAEPVITQR</sequence>
<keyword evidence="3" id="KW-1185">Reference proteome</keyword>
<evidence type="ECO:0000313" key="3">
    <source>
        <dbReference type="Proteomes" id="UP000217895"/>
    </source>
</evidence>
<name>A0A1Z4JPH0_LEPBY</name>
<keyword evidence="1" id="KW-0175">Coiled coil</keyword>
<dbReference type="AlphaFoldDB" id="A0A1Z4JPH0"/>